<dbReference type="Proteomes" id="UP000654075">
    <property type="component" value="Unassembled WGS sequence"/>
</dbReference>
<dbReference type="InterPro" id="IPR036882">
    <property type="entry name" value="Alba-like_dom_sf"/>
</dbReference>
<evidence type="ECO:0000313" key="5">
    <source>
        <dbReference type="Proteomes" id="UP000654075"/>
    </source>
</evidence>
<evidence type="ECO:0000256" key="2">
    <source>
        <dbReference type="SAM" id="MobiDB-lite"/>
    </source>
</evidence>
<dbReference type="GO" id="GO:0003723">
    <property type="term" value="F:RNA binding"/>
    <property type="evidence" value="ECO:0007669"/>
    <property type="project" value="UniProtKB-KW"/>
</dbReference>
<feature type="region of interest" description="Disordered" evidence="2">
    <location>
        <begin position="432"/>
        <end position="461"/>
    </location>
</feature>
<keyword evidence="3" id="KW-0812">Transmembrane</keyword>
<feature type="non-terminal residue" evidence="4">
    <location>
        <position position="652"/>
    </location>
</feature>
<keyword evidence="3" id="KW-1133">Transmembrane helix</keyword>
<sequence length="652" mass="70770">DRNVEFFFLQMGFLPSVLMTASVGCTLVASFLFFQAYLLLEPRIEGKPMIKSHILHWLHNVLCVALCSPVYFIMLAIAIWQAALGAAFSAGYSTGPLEDGSLTGRVELLVSVGLLLIMVSQLLCFDTAVLRIRGPRQDEYDGNSASRVLGGCIVAMWSVPCRRGFCTAVAPAASSTARVQLRPPGTGASEEKVKKFCLHLDRTLERGEDVDLSVWGPAAVKTAVQGLSLGTKSMEFQVSWDGTGRPSGGHRSLRFEATSGLTWEEYLRTRKKNTQGLFVQPETKALQLARAIAKGLQASIDQPRAVRVHTFLDDEASVTILAKALASAPTVYPYHRLKCTANVVRPMEDPRSRVIVYVLGEALGEPPVRATGASFEAMPPGADAEADHLRRFNEAVQDRLHRGDEVSMESRGPDAVLHAAFRVHWSDYKRAVSPDGTSGSASTPSSSSSAAGTPRGTGGKGTASVLKIEALRGPTWEEFNATDFSKTGLLLASEKSPVQKLAWAAVAEVRRHGAVSVHCYSDNKDAVNVAMKALATVPRLTGGQRLVIIPSFGRVGQRKDPVIRFHARLDRLSPEDKQLPHEDEDDCDSWLHHWIVRCGTQTNFSAAETSREPCCPEPRTERRFGGETGICNQMRTQAAPVIPTAGPCVAAQ</sequence>
<evidence type="ECO:0000313" key="4">
    <source>
        <dbReference type="EMBL" id="CAE8597691.1"/>
    </source>
</evidence>
<organism evidence="4 5">
    <name type="scientific">Polarella glacialis</name>
    <name type="common">Dinoflagellate</name>
    <dbReference type="NCBI Taxonomy" id="89957"/>
    <lineage>
        <taxon>Eukaryota</taxon>
        <taxon>Sar</taxon>
        <taxon>Alveolata</taxon>
        <taxon>Dinophyceae</taxon>
        <taxon>Suessiales</taxon>
        <taxon>Suessiaceae</taxon>
        <taxon>Polarella</taxon>
    </lineage>
</organism>
<keyword evidence="1" id="KW-0694">RNA-binding</keyword>
<keyword evidence="3" id="KW-0472">Membrane</keyword>
<gene>
    <name evidence="4" type="ORF">PGLA1383_LOCUS16125</name>
</gene>
<evidence type="ECO:0000256" key="3">
    <source>
        <dbReference type="SAM" id="Phobius"/>
    </source>
</evidence>
<feature type="transmembrane region" description="Helical" evidence="3">
    <location>
        <begin position="61"/>
        <end position="88"/>
    </location>
</feature>
<dbReference type="OrthoDB" id="447159at2759"/>
<dbReference type="AlphaFoldDB" id="A0A813EFL6"/>
<dbReference type="Gene3D" id="3.30.110.20">
    <property type="entry name" value="Alba-like domain"/>
    <property type="match status" value="1"/>
</dbReference>
<protein>
    <submittedName>
        <fullName evidence="4">Uncharacterized protein</fullName>
    </submittedName>
</protein>
<feature type="transmembrane region" description="Helical" evidence="3">
    <location>
        <begin position="12"/>
        <end position="40"/>
    </location>
</feature>
<name>A0A813EFL6_POLGL</name>
<feature type="compositionally biased region" description="Low complexity" evidence="2">
    <location>
        <begin position="433"/>
        <end position="454"/>
    </location>
</feature>
<keyword evidence="5" id="KW-1185">Reference proteome</keyword>
<accession>A0A813EFL6</accession>
<proteinExistence type="predicted"/>
<reference evidence="4" key="1">
    <citation type="submission" date="2021-02" db="EMBL/GenBank/DDBJ databases">
        <authorList>
            <person name="Dougan E. K."/>
            <person name="Rhodes N."/>
            <person name="Thang M."/>
            <person name="Chan C."/>
        </authorList>
    </citation>
    <scope>NUCLEOTIDE SEQUENCE</scope>
</reference>
<evidence type="ECO:0000256" key="1">
    <source>
        <dbReference type="ARBA" id="ARBA00022884"/>
    </source>
</evidence>
<comment type="caution">
    <text evidence="4">The sequence shown here is derived from an EMBL/GenBank/DDBJ whole genome shotgun (WGS) entry which is preliminary data.</text>
</comment>
<dbReference type="EMBL" id="CAJNNV010009687">
    <property type="protein sequence ID" value="CAE8597691.1"/>
    <property type="molecule type" value="Genomic_DNA"/>
</dbReference>